<dbReference type="HOGENOM" id="CLU_067287_2_0_11"/>
<dbReference type="SUPFAM" id="SSF50104">
    <property type="entry name" value="Translation proteins SH3-like domain"/>
    <property type="match status" value="1"/>
</dbReference>
<keyword evidence="1" id="KW-0804">Transcription</keyword>
<dbReference type="Pfam" id="PF02357">
    <property type="entry name" value="NusG"/>
    <property type="match status" value="1"/>
</dbReference>
<dbReference type="AlphaFoldDB" id="B6GA74"/>
<proteinExistence type="predicted"/>
<comment type="caution">
    <text evidence="3">The sequence shown here is derived from an EMBL/GenBank/DDBJ whole genome shotgun (WGS) entry which is preliminary data.</text>
</comment>
<accession>B6GA74</accession>
<sequence>MRVQWYVIQVMKGREDSMASLIGRVVPKSLLQEVFSPKYETEIKVRGRWVPVQKTLLPGYLIAVTNDPEGLEAVLRDLPEFARLLAQGNEFVPLAPAEVEVIGSFTSPGKRVVPMSIGVKDGDRVVVTGGPLVGHEAMVKEIWRRKSIAILEVNMCGRVVTTRVGLGVLSKEKWLMRDLRIEHETAPERGVA</sequence>
<dbReference type="InterPro" id="IPR006645">
    <property type="entry name" value="NGN-like_dom"/>
</dbReference>
<organism evidence="3 4">
    <name type="scientific">Collinsella stercoris DSM 13279</name>
    <dbReference type="NCBI Taxonomy" id="445975"/>
    <lineage>
        <taxon>Bacteria</taxon>
        <taxon>Bacillati</taxon>
        <taxon>Actinomycetota</taxon>
        <taxon>Coriobacteriia</taxon>
        <taxon>Coriobacteriales</taxon>
        <taxon>Coriobacteriaceae</taxon>
        <taxon>Collinsella</taxon>
    </lineage>
</organism>
<name>B6GA74_9ACTN</name>
<gene>
    <name evidence="3" type="ORF">COLSTE_00970</name>
</gene>
<evidence type="ECO:0000313" key="4">
    <source>
        <dbReference type="Proteomes" id="UP000003560"/>
    </source>
</evidence>
<keyword evidence="4" id="KW-1185">Reference proteome</keyword>
<dbReference type="eggNOG" id="COG0250">
    <property type="taxonomic scope" value="Bacteria"/>
</dbReference>
<protein>
    <submittedName>
        <fullName evidence="3">Transcription termination/antitermination factor NusG</fullName>
    </submittedName>
</protein>
<dbReference type="GO" id="GO:0006354">
    <property type="term" value="P:DNA-templated transcription elongation"/>
    <property type="evidence" value="ECO:0007669"/>
    <property type="project" value="InterPro"/>
</dbReference>
<evidence type="ECO:0000259" key="2">
    <source>
        <dbReference type="SMART" id="SM00738"/>
    </source>
</evidence>
<reference evidence="3 4" key="1">
    <citation type="submission" date="2008-10" db="EMBL/GenBank/DDBJ databases">
        <title>Draft genome sequence of Collinsella stercoris (DSM 13279).</title>
        <authorList>
            <person name="Sudarsanam P."/>
            <person name="Ley R."/>
            <person name="Guruge J."/>
            <person name="Turnbaugh P.J."/>
            <person name="Mahowald M."/>
            <person name="Liep D."/>
            <person name="Gordon J."/>
        </authorList>
    </citation>
    <scope>NUCLEOTIDE SEQUENCE [LARGE SCALE GENOMIC DNA]</scope>
    <source>
        <strain evidence="3 4">DSM 13279</strain>
    </source>
</reference>
<feature type="domain" description="NusG-like N-terminal" evidence="2">
    <location>
        <begin position="2"/>
        <end position="106"/>
    </location>
</feature>
<dbReference type="SMART" id="SM00738">
    <property type="entry name" value="NGN"/>
    <property type="match status" value="1"/>
</dbReference>
<dbReference type="InterPro" id="IPR008991">
    <property type="entry name" value="Translation_prot_SH3-like_sf"/>
</dbReference>
<dbReference type="EMBL" id="ABXJ01000055">
    <property type="protein sequence ID" value="EEA90929.1"/>
    <property type="molecule type" value="Genomic_DNA"/>
</dbReference>
<dbReference type="RefSeq" id="WP_006720627.1">
    <property type="nucleotide sequence ID" value="NZ_CP085935.1"/>
</dbReference>
<evidence type="ECO:0000313" key="3">
    <source>
        <dbReference type="EMBL" id="EEA90929.1"/>
    </source>
</evidence>
<dbReference type="Gene3D" id="3.30.70.940">
    <property type="entry name" value="NusG, N-terminal domain"/>
    <property type="match status" value="1"/>
</dbReference>
<dbReference type="Proteomes" id="UP000003560">
    <property type="component" value="Unassembled WGS sequence"/>
</dbReference>
<dbReference type="GeneID" id="98002064"/>
<evidence type="ECO:0000256" key="1">
    <source>
        <dbReference type="ARBA" id="ARBA00023163"/>
    </source>
</evidence>
<dbReference type="Gene3D" id="2.30.30.30">
    <property type="match status" value="1"/>
</dbReference>
<dbReference type="OrthoDB" id="1681764at2"/>
<dbReference type="InterPro" id="IPR014722">
    <property type="entry name" value="Rib_uL2_dom2"/>
</dbReference>
<dbReference type="STRING" id="445975.COLSTE_00970"/>
<dbReference type="CDD" id="cd06091">
    <property type="entry name" value="KOW_NusG"/>
    <property type="match status" value="1"/>
</dbReference>
<dbReference type="SUPFAM" id="SSF82679">
    <property type="entry name" value="N-utilization substance G protein NusG, N-terminal domain"/>
    <property type="match status" value="1"/>
</dbReference>
<dbReference type="InterPro" id="IPR036735">
    <property type="entry name" value="NGN_dom_sf"/>
</dbReference>
<reference evidence="3 4" key="2">
    <citation type="submission" date="2008-10" db="EMBL/GenBank/DDBJ databases">
        <authorList>
            <person name="Fulton L."/>
            <person name="Clifton S."/>
            <person name="Fulton B."/>
            <person name="Xu J."/>
            <person name="Minx P."/>
            <person name="Pepin K.H."/>
            <person name="Johnson M."/>
            <person name="Thiruvilangam P."/>
            <person name="Bhonagiri V."/>
            <person name="Nash W.E."/>
            <person name="Mardis E.R."/>
            <person name="Wilson R.K."/>
        </authorList>
    </citation>
    <scope>NUCLEOTIDE SEQUENCE [LARGE SCALE GENOMIC DNA]</scope>
    <source>
        <strain evidence="3 4">DSM 13279</strain>
    </source>
</reference>